<proteinExistence type="predicted"/>
<dbReference type="Proteomes" id="UP000038045">
    <property type="component" value="Unplaced"/>
</dbReference>
<sequence>MNIKKWNEEEEVTTDGIDIKELRKKVILKIKNLSEKDKHVLVKYINDNIIVIILLMHDISDISSVIGKLAKFYTDEINEMSYFDTDDSLKVIIQLELKDALVENDETSDKNKSSNSNVLKKARSL</sequence>
<name>A0A0N4Z6L6_PARTI</name>
<dbReference type="AlphaFoldDB" id="A0A0N4Z6L6"/>
<dbReference type="WBParaSite" id="PTRK_0000282200.1">
    <property type="protein sequence ID" value="PTRK_0000282200.1"/>
    <property type="gene ID" value="PTRK_0000282200"/>
</dbReference>
<feature type="region of interest" description="Disordered" evidence="1">
    <location>
        <begin position="105"/>
        <end position="125"/>
    </location>
</feature>
<organism evidence="2 3">
    <name type="scientific">Parastrongyloides trichosuri</name>
    <name type="common">Possum-specific nematode worm</name>
    <dbReference type="NCBI Taxonomy" id="131310"/>
    <lineage>
        <taxon>Eukaryota</taxon>
        <taxon>Metazoa</taxon>
        <taxon>Ecdysozoa</taxon>
        <taxon>Nematoda</taxon>
        <taxon>Chromadorea</taxon>
        <taxon>Rhabditida</taxon>
        <taxon>Tylenchina</taxon>
        <taxon>Panagrolaimomorpha</taxon>
        <taxon>Strongyloidoidea</taxon>
        <taxon>Strongyloididae</taxon>
        <taxon>Parastrongyloides</taxon>
    </lineage>
</organism>
<protein>
    <submittedName>
        <fullName evidence="3">FtsZ_C domain-containing protein</fullName>
    </submittedName>
</protein>
<keyword evidence="2" id="KW-1185">Reference proteome</keyword>
<evidence type="ECO:0000256" key="1">
    <source>
        <dbReference type="SAM" id="MobiDB-lite"/>
    </source>
</evidence>
<reference evidence="3" key="1">
    <citation type="submission" date="2017-02" db="UniProtKB">
        <authorList>
            <consortium name="WormBaseParasite"/>
        </authorList>
    </citation>
    <scope>IDENTIFICATION</scope>
</reference>
<evidence type="ECO:0000313" key="2">
    <source>
        <dbReference type="Proteomes" id="UP000038045"/>
    </source>
</evidence>
<accession>A0A0N4Z6L6</accession>
<evidence type="ECO:0000313" key="3">
    <source>
        <dbReference type="WBParaSite" id="PTRK_0000282200.1"/>
    </source>
</evidence>